<organism evidence="4 5">
    <name type="scientific">Oldenlandia corymbosa var. corymbosa</name>
    <dbReference type="NCBI Taxonomy" id="529605"/>
    <lineage>
        <taxon>Eukaryota</taxon>
        <taxon>Viridiplantae</taxon>
        <taxon>Streptophyta</taxon>
        <taxon>Embryophyta</taxon>
        <taxon>Tracheophyta</taxon>
        <taxon>Spermatophyta</taxon>
        <taxon>Magnoliopsida</taxon>
        <taxon>eudicotyledons</taxon>
        <taxon>Gunneridae</taxon>
        <taxon>Pentapetalae</taxon>
        <taxon>asterids</taxon>
        <taxon>lamiids</taxon>
        <taxon>Gentianales</taxon>
        <taxon>Rubiaceae</taxon>
        <taxon>Rubioideae</taxon>
        <taxon>Spermacoceae</taxon>
        <taxon>Hedyotis-Oldenlandia complex</taxon>
        <taxon>Oldenlandia</taxon>
    </lineage>
</organism>
<evidence type="ECO:0000313" key="5">
    <source>
        <dbReference type="Proteomes" id="UP001161247"/>
    </source>
</evidence>
<evidence type="ECO:0000256" key="3">
    <source>
        <dbReference type="ARBA" id="ARBA00023002"/>
    </source>
</evidence>
<evidence type="ECO:0000313" key="4">
    <source>
        <dbReference type="EMBL" id="CAI9101752.1"/>
    </source>
</evidence>
<proteinExistence type="inferred from homology"/>
<accession>A0AAV1D1V9</accession>
<evidence type="ECO:0000256" key="1">
    <source>
        <dbReference type="ARBA" id="ARBA00006484"/>
    </source>
</evidence>
<dbReference type="Pfam" id="PF00106">
    <property type="entry name" value="adh_short"/>
    <property type="match status" value="3"/>
</dbReference>
<keyword evidence="5" id="KW-1185">Reference proteome</keyword>
<gene>
    <name evidence="4" type="ORF">OLC1_LOCUS11268</name>
</gene>
<comment type="similarity">
    <text evidence="1">Belongs to the short-chain dehydrogenases/reductases (SDR) family.</text>
</comment>
<dbReference type="PANTHER" id="PTHR43490">
    <property type="entry name" value="(+)-NEOMENTHOL DEHYDROGENASE"/>
    <property type="match status" value="1"/>
</dbReference>
<dbReference type="Gene3D" id="3.40.50.720">
    <property type="entry name" value="NAD(P)-binding Rossmann-like Domain"/>
    <property type="match status" value="3"/>
</dbReference>
<dbReference type="SUPFAM" id="SSF51735">
    <property type="entry name" value="NAD(P)-binding Rossmann-fold domains"/>
    <property type="match status" value="3"/>
</dbReference>
<dbReference type="PRINTS" id="PR00080">
    <property type="entry name" value="SDRFAMILY"/>
</dbReference>
<sequence length="797" mass="87681">MAESKRYAVVTGSNKGIGFEIVRQLASHGITVVLTARDEKRGLEAVQKLKESDGFSDDILLFHQLDVSDSSSVASLAEFIKNKFGRLDILVNNAGVAGVEADAEAMKAAAGGESRDPKWDKWDALQSSLTKTYESTVQCFEINYFGTRRMIEAFIPLLQRSQSPIVVNVSSTVGLLKNVNNEWAKGILSDVDNLTEERVDEVVNAFLKDFKEGNIEANGWPATFSAYTVSKVIVNAYTRVAAKKHKDIKINCVCPGYIKTDLNFQTGMLTPAEGAESIVRLALLPEDGPSVVTGANKGIGLEVVRQLAYNGITAVLTARDEKRGHDALKKLKESGNLSGDVIFHQLDVADSSSVASLAEFIKAQFGRLDILVNNAGVLGVVTDGDGFTTVVRAALGEMDGSKINWDEVMTQTYELAVNCMRTNYYGAKRMIEAFIPLLQLSQSPRIVNVSSEAGILKQNVVLTNLNKSTLQKERVNEVVHEFLKDFKEAAMNAYTRIVAKKQPNMKKKKTVKIYQRIGFEVVRQLASQEITVVLTARDEKRGLDALHKLKESSDHSGDIIFHQLDVADSSSVASLAEFIKAQFGRLDILVNNAGFIGVITDGNSFTTARRIHAGEIDGARVNWDQMMSQTYELAVNCMQTNYYGARRMIEALIPFLQLSQSPRIVNVSSVLGKLEIIPSERAKGILSNENLTEESVDEVVNEFLKEFREGSLESKGWPYSAYSVSKAALNAYTRIVAKKQPKMKVNCLCPGYVRTDLTFHTGILTAEEGAERIVRLVQLPDDGPSGLFFIHGEVSSF</sequence>
<dbReference type="PRINTS" id="PR00081">
    <property type="entry name" value="GDHRDH"/>
</dbReference>
<protein>
    <submittedName>
        <fullName evidence="4">OLC1v1039159C1</fullName>
    </submittedName>
</protein>
<dbReference type="InterPro" id="IPR002347">
    <property type="entry name" value="SDR_fam"/>
</dbReference>
<dbReference type="EMBL" id="OX459121">
    <property type="protein sequence ID" value="CAI9101752.1"/>
    <property type="molecule type" value="Genomic_DNA"/>
</dbReference>
<keyword evidence="3" id="KW-0560">Oxidoreductase</keyword>
<dbReference type="GO" id="GO:0016491">
    <property type="term" value="F:oxidoreductase activity"/>
    <property type="evidence" value="ECO:0007669"/>
    <property type="project" value="UniProtKB-KW"/>
</dbReference>
<reference evidence="4" key="1">
    <citation type="submission" date="2023-03" db="EMBL/GenBank/DDBJ databases">
        <authorList>
            <person name="Julca I."/>
        </authorList>
    </citation>
    <scope>NUCLEOTIDE SEQUENCE</scope>
</reference>
<name>A0AAV1D1V9_OLDCO</name>
<keyword evidence="2" id="KW-0521">NADP</keyword>
<dbReference type="GO" id="GO:0016020">
    <property type="term" value="C:membrane"/>
    <property type="evidence" value="ECO:0007669"/>
    <property type="project" value="TreeGrafter"/>
</dbReference>
<dbReference type="PANTHER" id="PTHR43490:SF98">
    <property type="entry name" value="OS02G0640600 PROTEIN"/>
    <property type="match status" value="1"/>
</dbReference>
<dbReference type="Proteomes" id="UP001161247">
    <property type="component" value="Chromosome 4"/>
</dbReference>
<dbReference type="AlphaFoldDB" id="A0AAV1D1V9"/>
<evidence type="ECO:0000256" key="2">
    <source>
        <dbReference type="ARBA" id="ARBA00022857"/>
    </source>
</evidence>
<dbReference type="InterPro" id="IPR036291">
    <property type="entry name" value="NAD(P)-bd_dom_sf"/>
</dbReference>